<sequence>MYGTQNTPETATVRITGREMVKDTEVAFTLTVRSEELQTPTDEELLELLVNMTRAATSKDVRLTSLQHEGRELLPENEVEVHDGRPVIELDGRMSLDGIELAVTIVLSFEEPEAITADELAMLVPVATNGTEAWGLQLTSFRYHGEELLPQTS</sequence>
<accession>A0ABP8TUX5</accession>
<protein>
    <recommendedName>
        <fullName evidence="3">GerMN domain-containing protein</fullName>
    </recommendedName>
</protein>
<gene>
    <name evidence="1" type="ORF">GCM10023195_58450</name>
</gene>
<evidence type="ECO:0000313" key="2">
    <source>
        <dbReference type="Proteomes" id="UP001500212"/>
    </source>
</evidence>
<name>A0ABP8TUX5_9ACTN</name>
<evidence type="ECO:0008006" key="3">
    <source>
        <dbReference type="Google" id="ProtNLM"/>
    </source>
</evidence>
<dbReference type="RefSeq" id="WP_345361477.1">
    <property type="nucleotide sequence ID" value="NZ_BAABHJ010000023.1"/>
</dbReference>
<comment type="caution">
    <text evidence="1">The sequence shown here is derived from an EMBL/GenBank/DDBJ whole genome shotgun (WGS) entry which is preliminary data.</text>
</comment>
<reference evidence="2" key="1">
    <citation type="journal article" date="2019" name="Int. J. Syst. Evol. Microbiol.">
        <title>The Global Catalogue of Microorganisms (GCM) 10K type strain sequencing project: providing services to taxonomists for standard genome sequencing and annotation.</title>
        <authorList>
            <consortium name="The Broad Institute Genomics Platform"/>
            <consortium name="The Broad Institute Genome Sequencing Center for Infectious Disease"/>
            <person name="Wu L."/>
            <person name="Ma J."/>
        </authorList>
    </citation>
    <scope>NUCLEOTIDE SEQUENCE [LARGE SCALE GENOMIC DNA]</scope>
    <source>
        <strain evidence="2">JCM 17938</strain>
    </source>
</reference>
<dbReference type="EMBL" id="BAABHJ010000023">
    <property type="protein sequence ID" value="GAA4613504.1"/>
    <property type="molecule type" value="Genomic_DNA"/>
</dbReference>
<organism evidence="1 2">
    <name type="scientific">Actinoallomurus liliacearum</name>
    <dbReference type="NCBI Taxonomy" id="1080073"/>
    <lineage>
        <taxon>Bacteria</taxon>
        <taxon>Bacillati</taxon>
        <taxon>Actinomycetota</taxon>
        <taxon>Actinomycetes</taxon>
        <taxon>Streptosporangiales</taxon>
        <taxon>Thermomonosporaceae</taxon>
        <taxon>Actinoallomurus</taxon>
    </lineage>
</organism>
<dbReference type="Proteomes" id="UP001500212">
    <property type="component" value="Unassembled WGS sequence"/>
</dbReference>
<evidence type="ECO:0000313" key="1">
    <source>
        <dbReference type="EMBL" id="GAA4613504.1"/>
    </source>
</evidence>
<proteinExistence type="predicted"/>
<keyword evidence="2" id="KW-1185">Reference proteome</keyword>